<evidence type="ECO:0000313" key="4">
    <source>
        <dbReference type="Proteomes" id="UP000243591"/>
    </source>
</evidence>
<dbReference type="EMBL" id="CP023483">
    <property type="protein sequence ID" value="ATF25155.1"/>
    <property type="molecule type" value="Genomic_DNA"/>
</dbReference>
<proteinExistence type="predicted"/>
<dbReference type="Gene3D" id="2.60.120.860">
    <property type="match status" value="1"/>
</dbReference>
<dbReference type="NCBIfam" id="TIGR01633">
    <property type="entry name" value="phi3626_gp14_N"/>
    <property type="match status" value="1"/>
</dbReference>
<evidence type="ECO:0000313" key="3">
    <source>
        <dbReference type="EMBL" id="ATF25155.1"/>
    </source>
</evidence>
<keyword evidence="4" id="KW-1185">Reference proteome</keyword>
<evidence type="ECO:0000259" key="1">
    <source>
        <dbReference type="Pfam" id="PF05709"/>
    </source>
</evidence>
<accession>A0A1D2L715</accession>
<gene>
    <name evidence="3" type="ORF">CNY62_01465</name>
</gene>
<dbReference type="InterPro" id="IPR006520">
    <property type="entry name" value="Dit_BPSPP_N"/>
</dbReference>
<dbReference type="InterPro" id="IPR054738">
    <property type="entry name" value="Siphovirus-type_tail_C"/>
</dbReference>
<reference evidence="3 4" key="1">
    <citation type="submission" date="2017-09" db="EMBL/GenBank/DDBJ databases">
        <title>Complete Genome Sequences of Two Strains of the Meat Spoilage Bacterium Brochothrix thermosphacta Isolated from Ground Chicken.</title>
        <authorList>
            <person name="Paoli G.C."/>
            <person name="Wijey C."/>
            <person name="Chen C.-Y."/>
            <person name="Nguyen L."/>
            <person name="Yan X."/>
            <person name="Irwin P.L."/>
        </authorList>
    </citation>
    <scope>NUCLEOTIDE SEQUENCE [LARGE SCALE GENOMIC DNA]</scope>
    <source>
        <strain evidence="3 4">BI</strain>
    </source>
</reference>
<protein>
    <recommendedName>
        <fullName evidence="5">Phage tail protein</fullName>
    </recommendedName>
</protein>
<name>A0A1D2L715_BROTH</name>
<dbReference type="AlphaFoldDB" id="A0A1D2L715"/>
<organism evidence="3 4">
    <name type="scientific">Brochothrix thermosphacta</name>
    <name type="common">Microbacterium thermosphactum</name>
    <dbReference type="NCBI Taxonomy" id="2756"/>
    <lineage>
        <taxon>Bacteria</taxon>
        <taxon>Bacillati</taxon>
        <taxon>Bacillota</taxon>
        <taxon>Bacilli</taxon>
        <taxon>Bacillales</taxon>
        <taxon>Listeriaceae</taxon>
        <taxon>Brochothrix</taxon>
    </lineage>
</organism>
<dbReference type="OrthoDB" id="3078561at2"/>
<dbReference type="STRING" id="2756.BFR44_02115"/>
<dbReference type="KEGG" id="bths:CNY62_01465"/>
<dbReference type="Pfam" id="PF22768">
    <property type="entry name" value="SPP1_Dit"/>
    <property type="match status" value="1"/>
</dbReference>
<feature type="domain" description="Siphovirus-type tail component RIFT-related" evidence="1">
    <location>
        <begin position="45"/>
        <end position="138"/>
    </location>
</feature>
<dbReference type="RefSeq" id="WP_069126060.1">
    <property type="nucleotide sequence ID" value="NZ_CP023483.1"/>
</dbReference>
<dbReference type="Gene3D" id="2.40.30.200">
    <property type="match status" value="1"/>
</dbReference>
<sequence>MYTFKDVKKDPFRKMKYIPTSAMRYDGFLLEDILEGYTTLKVEGREMTAIVLESTEAQIGAVITNQRLPARIITVTYKLQNKNALELQRDFKELMFRLYREEDVAISFEDEPTTTYYGRFETADTVEGSSNNIISTFTLFCSDPYKYGAENITIGAINHHLHYPVTPITVTAKMTKTSTLSIVNGSQTLKITSETLAVNDVVLFDFKNGKVFVNNVDRTNLLDLDSDFSNFQLKTGDRVTSDVATLSIVYRSVEL</sequence>
<evidence type="ECO:0008006" key="5">
    <source>
        <dbReference type="Google" id="ProtNLM"/>
    </source>
</evidence>
<dbReference type="Pfam" id="PF05709">
    <property type="entry name" value="Sipho_tail"/>
    <property type="match status" value="1"/>
</dbReference>
<dbReference type="Proteomes" id="UP000243591">
    <property type="component" value="Chromosome"/>
</dbReference>
<dbReference type="InterPro" id="IPR008841">
    <property type="entry name" value="Siphovirus-type_tail_N"/>
</dbReference>
<feature type="domain" description="Siphovirus-type tail component C-terminal" evidence="2">
    <location>
        <begin position="166"/>
        <end position="251"/>
    </location>
</feature>
<evidence type="ECO:0000259" key="2">
    <source>
        <dbReference type="Pfam" id="PF22768"/>
    </source>
</evidence>